<dbReference type="PROSITE" id="PS00108">
    <property type="entry name" value="PROTEIN_KINASE_ST"/>
    <property type="match status" value="1"/>
</dbReference>
<dbReference type="GO" id="GO:0004674">
    <property type="term" value="F:protein serine/threonine kinase activity"/>
    <property type="evidence" value="ECO:0007669"/>
    <property type="project" value="UniProtKB-EC"/>
</dbReference>
<dbReference type="SUPFAM" id="SSF56112">
    <property type="entry name" value="Protein kinase-like (PK-like)"/>
    <property type="match status" value="1"/>
</dbReference>
<evidence type="ECO:0000256" key="1">
    <source>
        <dbReference type="ARBA" id="ARBA00012513"/>
    </source>
</evidence>
<protein>
    <recommendedName>
        <fullName evidence="1">non-specific serine/threonine protein kinase</fullName>
        <ecNumber evidence="1">2.7.11.1</ecNumber>
    </recommendedName>
</protein>
<accession>A0A6S6QQY3</accession>
<keyword evidence="2" id="KW-0808">Transferase</keyword>
<evidence type="ECO:0000259" key="6">
    <source>
        <dbReference type="PROSITE" id="PS50011"/>
    </source>
</evidence>
<dbReference type="InterPro" id="IPR008271">
    <property type="entry name" value="Ser/Thr_kinase_AS"/>
</dbReference>
<dbReference type="PANTHER" id="PTHR43289">
    <property type="entry name" value="MITOGEN-ACTIVATED PROTEIN KINASE KINASE KINASE 20-RELATED"/>
    <property type="match status" value="1"/>
</dbReference>
<dbReference type="Proteomes" id="UP000515561">
    <property type="component" value="Chromosome"/>
</dbReference>
<feature type="domain" description="Protein kinase" evidence="6">
    <location>
        <begin position="1"/>
        <end position="271"/>
    </location>
</feature>
<keyword evidence="5" id="KW-0067">ATP-binding</keyword>
<dbReference type="PANTHER" id="PTHR43289:SF6">
    <property type="entry name" value="SERINE_THREONINE-PROTEIN KINASE NEKL-3"/>
    <property type="match status" value="1"/>
</dbReference>
<sequence length="351" mass="40265">MELSKRLSISYYKNIATLNDEHQVYLVQHQETKKIFIKKKLYVYNTNIYLQLQATPIEGIPQIIELYEDDSSLTVIEEYISGETLQDKIDARSLVQSDITYYIKELCKILSRLHNLNPPIIHRDIKPSNIIIAPYNRVVLLDFNAAKYFTDIKLPDTVLLGTQGYAAPEQYGFGSSTQQTDIYAIGVLLRELASSLEIQTHGFDDLIVKCTQINPSDRFMSVSELGKKLRTEPAGSFLQIELWKSLIPPGFRTRALWRMALGTIGYVLIFFLSLTLEIENVAGTILWVDRIFCLLMLLCIVFTGTNYLNMQRIIPLCKHKSRIIHYLGIIILDIMFISILTVFIIIIEAFL</sequence>
<dbReference type="PROSITE" id="PS50011">
    <property type="entry name" value="PROTEIN_KINASE_DOM"/>
    <property type="match status" value="1"/>
</dbReference>
<dbReference type="EC" id="2.7.11.1" evidence="1"/>
<reference evidence="7 8" key="1">
    <citation type="journal article" date="2016" name="Int. J. Syst. Evol. Microbiol.">
        <title>Descriptions of Anaerotaenia torta gen. nov., sp. nov. and Anaerocolumna cellulosilytica gen. nov., sp. nov. isolated from a methanogenic reactor of cattle waste.</title>
        <authorList>
            <person name="Uek A."/>
            <person name="Ohtaki Y."/>
            <person name="Kaku N."/>
            <person name="Ueki K."/>
        </authorList>
    </citation>
    <scope>NUCLEOTIDE SEQUENCE [LARGE SCALE GENOMIC DNA]</scope>
    <source>
        <strain evidence="7 8">SN021</strain>
    </source>
</reference>
<evidence type="ECO:0000313" key="7">
    <source>
        <dbReference type="EMBL" id="BCJ93014.1"/>
    </source>
</evidence>
<evidence type="ECO:0000313" key="8">
    <source>
        <dbReference type="Proteomes" id="UP000515561"/>
    </source>
</evidence>
<organism evidence="7 8">
    <name type="scientific">Anaerocolumna cellulosilytica</name>
    <dbReference type="NCBI Taxonomy" id="433286"/>
    <lineage>
        <taxon>Bacteria</taxon>
        <taxon>Bacillati</taxon>
        <taxon>Bacillota</taxon>
        <taxon>Clostridia</taxon>
        <taxon>Lachnospirales</taxon>
        <taxon>Lachnospiraceae</taxon>
        <taxon>Anaerocolumna</taxon>
    </lineage>
</organism>
<dbReference type="Gene3D" id="1.10.510.10">
    <property type="entry name" value="Transferase(Phosphotransferase) domain 1"/>
    <property type="match status" value="1"/>
</dbReference>
<name>A0A6S6QQY3_9FIRM</name>
<dbReference type="EMBL" id="AP023367">
    <property type="protein sequence ID" value="BCJ93014.1"/>
    <property type="molecule type" value="Genomic_DNA"/>
</dbReference>
<keyword evidence="3" id="KW-0547">Nucleotide-binding</keyword>
<dbReference type="SMART" id="SM00220">
    <property type="entry name" value="S_TKc"/>
    <property type="match status" value="1"/>
</dbReference>
<evidence type="ECO:0000256" key="2">
    <source>
        <dbReference type="ARBA" id="ARBA00022679"/>
    </source>
</evidence>
<dbReference type="InterPro" id="IPR011009">
    <property type="entry name" value="Kinase-like_dom_sf"/>
</dbReference>
<dbReference type="Pfam" id="PF00069">
    <property type="entry name" value="Pkinase"/>
    <property type="match status" value="1"/>
</dbReference>
<evidence type="ECO:0000256" key="4">
    <source>
        <dbReference type="ARBA" id="ARBA00022777"/>
    </source>
</evidence>
<evidence type="ECO:0000256" key="5">
    <source>
        <dbReference type="ARBA" id="ARBA00022840"/>
    </source>
</evidence>
<evidence type="ECO:0000256" key="3">
    <source>
        <dbReference type="ARBA" id="ARBA00022741"/>
    </source>
</evidence>
<dbReference type="InterPro" id="IPR000719">
    <property type="entry name" value="Prot_kinase_dom"/>
</dbReference>
<keyword evidence="8" id="KW-1185">Reference proteome</keyword>
<dbReference type="KEGG" id="acel:acsn021_05830"/>
<dbReference type="AlphaFoldDB" id="A0A6S6QQY3"/>
<keyword evidence="4 7" id="KW-0418">Kinase</keyword>
<dbReference type="RefSeq" id="WP_207725191.1">
    <property type="nucleotide sequence ID" value="NZ_AP023367.1"/>
</dbReference>
<proteinExistence type="predicted"/>
<gene>
    <name evidence="7" type="ORF">acsn021_05830</name>
</gene>
<dbReference type="GO" id="GO:0005524">
    <property type="term" value="F:ATP binding"/>
    <property type="evidence" value="ECO:0007669"/>
    <property type="project" value="UniProtKB-KW"/>
</dbReference>